<feature type="transmembrane region" description="Helical" evidence="1">
    <location>
        <begin position="51"/>
        <end position="77"/>
    </location>
</feature>
<dbReference type="CDD" id="cd01948">
    <property type="entry name" value="EAL"/>
    <property type="match status" value="1"/>
</dbReference>
<accession>A0AAW5JV49</accession>
<feature type="transmembrane region" description="Helical" evidence="1">
    <location>
        <begin position="19"/>
        <end position="39"/>
    </location>
</feature>
<dbReference type="Pfam" id="PF00990">
    <property type="entry name" value="GGDEF"/>
    <property type="match status" value="1"/>
</dbReference>
<feature type="transmembrane region" description="Helical" evidence="1">
    <location>
        <begin position="89"/>
        <end position="111"/>
    </location>
</feature>
<feature type="domain" description="EAL" evidence="2">
    <location>
        <begin position="403"/>
        <end position="655"/>
    </location>
</feature>
<dbReference type="AlphaFoldDB" id="A0AAW5JV49"/>
<feature type="transmembrane region" description="Helical" evidence="1">
    <location>
        <begin position="163"/>
        <end position="181"/>
    </location>
</feature>
<protein>
    <submittedName>
        <fullName evidence="4">EAL domain-containing protein</fullName>
    </submittedName>
</protein>
<feature type="transmembrane region" description="Helical" evidence="1">
    <location>
        <begin position="202"/>
        <end position="233"/>
    </location>
</feature>
<sequence length="660" mass="75352">MKIQLTAAVAERVVSGMKWSLSAEFFACILLMILLLYFYERKWAVTARRRMYGLCLWLSLSSVILNTLCVVTIQNAARVPLWVNLMLNSAYFLISVLMCSMTALYLFYLILEHVYDKGCLRRARRWVSALTLIDLAVVLWNLGSGVMFSFDAMGNYQRGPLNRLGYGIMAAELALLLLCYFKNQPCVSRDMVRVMRTLPPVALLLMLFQLLYPELLLNGTIIAMADLILFLGFQCSSVEQDSLTGIGNRNSFYQEISLRLAGRQRFQVILLSLHHFVNVNQRFGHAAGDAFLYEIARWLDHMEPEGRAFRFGNVEFALLLPWESQEKGRSSLETVQRRFQRTWTLGDAETLIPARLTELVCRGQAWTEAQALELLEHGLRLAKQGPEETVECGEAVWEALERRKELLELIRRSIRERRFRVWYQPVYRCGTGAFSSAEALLRLEDFQGRAVPPSVFIPLAEETGLIDELSWIVLEEVCRLLGGGQAAGLETVSINLSMQQFMDPDLTGRVTGCLARHGVSPERLKIEITERVLLQDLERMRKVMGELSAKGVRFYLDDFGTGYSNLSSVLDLPFECIKLDQSLLVAFPEDRRADMLVHTLLELFHKMGQRVVVEGVETAAQAEGLRRYDADWLQGYYYARPLPEERLLSFLLDRSLTEAR</sequence>
<dbReference type="Proteomes" id="UP001204562">
    <property type="component" value="Unassembled WGS sequence"/>
</dbReference>
<feature type="domain" description="GGDEF" evidence="3">
    <location>
        <begin position="264"/>
        <end position="402"/>
    </location>
</feature>
<dbReference type="InterPro" id="IPR001633">
    <property type="entry name" value="EAL_dom"/>
</dbReference>
<dbReference type="NCBIfam" id="TIGR00254">
    <property type="entry name" value="GGDEF"/>
    <property type="match status" value="1"/>
</dbReference>
<name>A0AAW5JV49_9FIRM</name>
<dbReference type="GO" id="GO:0071111">
    <property type="term" value="F:cyclic-guanylate-specific phosphodiesterase activity"/>
    <property type="evidence" value="ECO:0007669"/>
    <property type="project" value="InterPro"/>
</dbReference>
<dbReference type="InterPro" id="IPR000160">
    <property type="entry name" value="GGDEF_dom"/>
</dbReference>
<proteinExistence type="predicted"/>
<dbReference type="PANTHER" id="PTHR33121">
    <property type="entry name" value="CYCLIC DI-GMP PHOSPHODIESTERASE PDEF"/>
    <property type="match status" value="1"/>
</dbReference>
<evidence type="ECO:0000259" key="2">
    <source>
        <dbReference type="PROSITE" id="PS50883"/>
    </source>
</evidence>
<dbReference type="Gene3D" id="3.20.20.450">
    <property type="entry name" value="EAL domain"/>
    <property type="match status" value="1"/>
</dbReference>
<dbReference type="InterPro" id="IPR029787">
    <property type="entry name" value="Nucleotide_cyclase"/>
</dbReference>
<keyword evidence="1" id="KW-0812">Transmembrane</keyword>
<dbReference type="Pfam" id="PF00563">
    <property type="entry name" value="EAL"/>
    <property type="match status" value="1"/>
</dbReference>
<reference evidence="4" key="1">
    <citation type="submission" date="2022-06" db="EMBL/GenBank/DDBJ databases">
        <title>Isolation of gut microbiota from human fecal samples.</title>
        <authorList>
            <person name="Pamer E.G."/>
            <person name="Barat B."/>
            <person name="Waligurski E."/>
            <person name="Medina S."/>
            <person name="Paddock L."/>
            <person name="Mostad J."/>
        </authorList>
    </citation>
    <scope>NUCLEOTIDE SEQUENCE</scope>
    <source>
        <strain evidence="4">DFI.9.91</strain>
    </source>
</reference>
<dbReference type="SUPFAM" id="SSF141868">
    <property type="entry name" value="EAL domain-like"/>
    <property type="match status" value="1"/>
</dbReference>
<evidence type="ECO:0000256" key="1">
    <source>
        <dbReference type="SAM" id="Phobius"/>
    </source>
</evidence>
<dbReference type="Gene3D" id="3.30.70.270">
    <property type="match status" value="1"/>
</dbReference>
<dbReference type="SUPFAM" id="SSF55073">
    <property type="entry name" value="Nucleotide cyclase"/>
    <property type="match status" value="1"/>
</dbReference>
<dbReference type="InterPro" id="IPR043128">
    <property type="entry name" value="Rev_trsase/Diguanyl_cyclase"/>
</dbReference>
<dbReference type="EMBL" id="JANFYS010000024">
    <property type="protein sequence ID" value="MCQ4771080.1"/>
    <property type="molecule type" value="Genomic_DNA"/>
</dbReference>
<dbReference type="InterPro" id="IPR050706">
    <property type="entry name" value="Cyclic-di-GMP_PDE-like"/>
</dbReference>
<organism evidence="4 5">
    <name type="scientific">Intestinimonas massiliensis</name>
    <name type="common">ex Afouda et al. 2020</name>
    <dbReference type="NCBI Taxonomy" id="1673721"/>
    <lineage>
        <taxon>Bacteria</taxon>
        <taxon>Bacillati</taxon>
        <taxon>Bacillota</taxon>
        <taxon>Clostridia</taxon>
        <taxon>Eubacteriales</taxon>
        <taxon>Intestinimonas</taxon>
    </lineage>
</organism>
<evidence type="ECO:0000259" key="3">
    <source>
        <dbReference type="PROSITE" id="PS50887"/>
    </source>
</evidence>
<dbReference type="PANTHER" id="PTHR33121:SF70">
    <property type="entry name" value="SIGNALING PROTEIN YKOW"/>
    <property type="match status" value="1"/>
</dbReference>
<dbReference type="PROSITE" id="PS50887">
    <property type="entry name" value="GGDEF"/>
    <property type="match status" value="1"/>
</dbReference>
<dbReference type="PROSITE" id="PS50883">
    <property type="entry name" value="EAL"/>
    <property type="match status" value="1"/>
</dbReference>
<feature type="transmembrane region" description="Helical" evidence="1">
    <location>
        <begin position="123"/>
        <end position="143"/>
    </location>
</feature>
<dbReference type="RefSeq" id="WP_256304361.1">
    <property type="nucleotide sequence ID" value="NZ_JANFYS010000024.1"/>
</dbReference>
<keyword evidence="1" id="KW-0472">Membrane</keyword>
<dbReference type="SMART" id="SM00052">
    <property type="entry name" value="EAL"/>
    <property type="match status" value="1"/>
</dbReference>
<comment type="caution">
    <text evidence="4">The sequence shown here is derived from an EMBL/GenBank/DDBJ whole genome shotgun (WGS) entry which is preliminary data.</text>
</comment>
<dbReference type="SMART" id="SM00267">
    <property type="entry name" value="GGDEF"/>
    <property type="match status" value="1"/>
</dbReference>
<dbReference type="InterPro" id="IPR035919">
    <property type="entry name" value="EAL_sf"/>
</dbReference>
<keyword evidence="1" id="KW-1133">Transmembrane helix</keyword>
<evidence type="ECO:0000313" key="4">
    <source>
        <dbReference type="EMBL" id="MCQ4771080.1"/>
    </source>
</evidence>
<evidence type="ECO:0000313" key="5">
    <source>
        <dbReference type="Proteomes" id="UP001204562"/>
    </source>
</evidence>
<gene>
    <name evidence="4" type="ORF">NE579_11495</name>
</gene>